<accession>M3AGG6</accession>
<name>M3AGG6_PSEFD</name>
<evidence type="ECO:0000313" key="3">
    <source>
        <dbReference type="Proteomes" id="UP000016932"/>
    </source>
</evidence>
<feature type="compositionally biased region" description="Low complexity" evidence="1">
    <location>
        <begin position="50"/>
        <end position="63"/>
    </location>
</feature>
<feature type="region of interest" description="Disordered" evidence="1">
    <location>
        <begin position="686"/>
        <end position="705"/>
    </location>
</feature>
<feature type="compositionally biased region" description="Low complexity" evidence="1">
    <location>
        <begin position="518"/>
        <end position="529"/>
    </location>
</feature>
<feature type="region of interest" description="Disordered" evidence="1">
    <location>
        <begin position="1"/>
        <end position="98"/>
    </location>
</feature>
<evidence type="ECO:0000256" key="1">
    <source>
        <dbReference type="SAM" id="MobiDB-lite"/>
    </source>
</evidence>
<feature type="compositionally biased region" description="Low complexity" evidence="1">
    <location>
        <begin position="77"/>
        <end position="98"/>
    </location>
</feature>
<dbReference type="GeneID" id="19333331"/>
<dbReference type="AlphaFoldDB" id="M3AGG6"/>
<keyword evidence="3" id="KW-1185">Reference proteome</keyword>
<proteinExistence type="predicted"/>
<gene>
    <name evidence="2" type="ORF">MYCFIDRAFT_175098</name>
</gene>
<feature type="compositionally biased region" description="Polar residues" evidence="1">
    <location>
        <begin position="30"/>
        <end position="41"/>
    </location>
</feature>
<feature type="region of interest" description="Disordered" evidence="1">
    <location>
        <begin position="516"/>
        <end position="553"/>
    </location>
</feature>
<reference evidence="2 3" key="1">
    <citation type="journal article" date="2012" name="PLoS Pathog.">
        <title>Diverse lifestyles and strategies of plant pathogenesis encoded in the genomes of eighteen Dothideomycetes fungi.</title>
        <authorList>
            <person name="Ohm R.A."/>
            <person name="Feau N."/>
            <person name="Henrissat B."/>
            <person name="Schoch C.L."/>
            <person name="Horwitz B.A."/>
            <person name="Barry K.W."/>
            <person name="Condon B.J."/>
            <person name="Copeland A.C."/>
            <person name="Dhillon B."/>
            <person name="Glaser F."/>
            <person name="Hesse C.N."/>
            <person name="Kosti I."/>
            <person name="LaButti K."/>
            <person name="Lindquist E.A."/>
            <person name="Lucas S."/>
            <person name="Salamov A.A."/>
            <person name="Bradshaw R.E."/>
            <person name="Ciuffetti L."/>
            <person name="Hamelin R.C."/>
            <person name="Kema G.H.J."/>
            <person name="Lawrence C."/>
            <person name="Scott J.A."/>
            <person name="Spatafora J.W."/>
            <person name="Turgeon B.G."/>
            <person name="de Wit P.J.G.M."/>
            <person name="Zhong S."/>
            <person name="Goodwin S.B."/>
            <person name="Grigoriev I.V."/>
        </authorList>
    </citation>
    <scope>NUCLEOTIDE SEQUENCE [LARGE SCALE GENOMIC DNA]</scope>
    <source>
        <strain evidence="2 3">CIRAD86</strain>
    </source>
</reference>
<protein>
    <submittedName>
        <fullName evidence="2">Uncharacterized protein</fullName>
    </submittedName>
</protein>
<feature type="compositionally biased region" description="Basic residues" evidence="1">
    <location>
        <begin position="530"/>
        <end position="553"/>
    </location>
</feature>
<feature type="compositionally biased region" description="Polar residues" evidence="1">
    <location>
        <begin position="1"/>
        <end position="20"/>
    </location>
</feature>
<dbReference type="VEuPathDB" id="FungiDB:MYCFIDRAFT_175098"/>
<dbReference type="RefSeq" id="XP_007926838.1">
    <property type="nucleotide sequence ID" value="XM_007928647.1"/>
</dbReference>
<feature type="region of interest" description="Disordered" evidence="1">
    <location>
        <begin position="574"/>
        <end position="600"/>
    </location>
</feature>
<dbReference type="Proteomes" id="UP000016932">
    <property type="component" value="Unassembled WGS sequence"/>
</dbReference>
<sequence length="850" mass="92964">MAAGLSRQNISINHTQLTPPLTTPDHINRTRPTTQPTSLNASMPPFTSRLAPPSHAPSHAPLPFTLSNHEEEKEPEILSLESQAPSPESSKTSLSSQPSIQYLLAPSRTPSLRTCTEICYSRSHLKVTPCSAKFVWMGKHWIIVGRDFLREGGDDWHTKLVTGNAEGGEWRGEERRGEERRGEDFELQNDILKLCSVALHVTYFLSLVSRMCLQSQQSSVGFPRHQSRKIRDWEYEASWRLRGSDWKSVAYHLALNTVGHSKRHARKGSSSNSSSAGYHSHLVQPILMLAAGNRSSVVPNAKERLQSSPGATGGHLGIYVSEGVMNGVLFCGRRLRDGGDELWYSCGNGLVLRGGDIVESLGCEAKVSVIGVQRWRFTMGCTSGRAAAPFGVVVVAAAAAAAVGRSGKRFYEGQSFLVGDGKIESIPKAMPFGGLARPSRVAANTKVCHGLDAGALVSVNERFSADEGSVRNAPLGEGNRGTNAGGVVVDRLAQCRGVDAERRLASGVAGARRQLLSRQPHAQHQQSPSLHHHHHHHHHLLTLLPHHHHRRRASSPLPLVHSFTYMGLVPSRQLPLSATRPRPSRRRRCLDGQASPGESAYQQHHHFAMMSLACTTTLAVPSIDAPLIDEDLPFKPMWFDGHESGLITRPSNLKPVSCCGSTVADAFNLLVNHPLAVATTSPSSHCRLASSSGKQHHSHRLHSFNDDTKSDTHLLMRTRPTKPTPTVVRWTAASLIPSHRETLRTSLKNTCILFSVAFRTLTHSFADHASMRVGRNTTDTRSTASPFAATKIPPDCQHRFKQHLPPVPHGKLAFPCPPIANDDIRSKLNSNGDDLTVVLGSKLEQILRLP</sequence>
<evidence type="ECO:0000313" key="2">
    <source>
        <dbReference type="EMBL" id="EME83671.1"/>
    </source>
</evidence>
<dbReference type="EMBL" id="KB446558">
    <property type="protein sequence ID" value="EME83671.1"/>
    <property type="molecule type" value="Genomic_DNA"/>
</dbReference>
<dbReference type="KEGG" id="pfj:MYCFIDRAFT_175098"/>
<organism evidence="2 3">
    <name type="scientific">Pseudocercospora fijiensis (strain CIRAD86)</name>
    <name type="common">Black leaf streak disease fungus</name>
    <name type="synonym">Mycosphaerella fijiensis</name>
    <dbReference type="NCBI Taxonomy" id="383855"/>
    <lineage>
        <taxon>Eukaryota</taxon>
        <taxon>Fungi</taxon>
        <taxon>Dikarya</taxon>
        <taxon>Ascomycota</taxon>
        <taxon>Pezizomycotina</taxon>
        <taxon>Dothideomycetes</taxon>
        <taxon>Dothideomycetidae</taxon>
        <taxon>Mycosphaerellales</taxon>
        <taxon>Mycosphaerellaceae</taxon>
        <taxon>Pseudocercospora</taxon>
    </lineage>
</organism>
<dbReference type="HOGENOM" id="CLU_335589_0_0_1"/>